<keyword evidence="3" id="KW-1185">Reference proteome</keyword>
<dbReference type="Proteomes" id="UP001383192">
    <property type="component" value="Unassembled WGS sequence"/>
</dbReference>
<protein>
    <submittedName>
        <fullName evidence="2">Uncharacterized protein</fullName>
    </submittedName>
</protein>
<name>A0AAW0DU04_9AGAR</name>
<organism evidence="2 3">
    <name type="scientific">Paramarasmius palmivorus</name>
    <dbReference type="NCBI Taxonomy" id="297713"/>
    <lineage>
        <taxon>Eukaryota</taxon>
        <taxon>Fungi</taxon>
        <taxon>Dikarya</taxon>
        <taxon>Basidiomycota</taxon>
        <taxon>Agaricomycotina</taxon>
        <taxon>Agaricomycetes</taxon>
        <taxon>Agaricomycetidae</taxon>
        <taxon>Agaricales</taxon>
        <taxon>Marasmiineae</taxon>
        <taxon>Marasmiaceae</taxon>
        <taxon>Paramarasmius</taxon>
    </lineage>
</organism>
<evidence type="ECO:0000313" key="3">
    <source>
        <dbReference type="Proteomes" id="UP001383192"/>
    </source>
</evidence>
<dbReference type="AlphaFoldDB" id="A0AAW0DU04"/>
<feature type="region of interest" description="Disordered" evidence="1">
    <location>
        <begin position="73"/>
        <end position="120"/>
    </location>
</feature>
<proteinExistence type="predicted"/>
<comment type="caution">
    <text evidence="2">The sequence shown here is derived from an EMBL/GenBank/DDBJ whole genome shotgun (WGS) entry which is preliminary data.</text>
</comment>
<accession>A0AAW0DU04</accession>
<gene>
    <name evidence="2" type="ORF">VNI00_003575</name>
</gene>
<feature type="compositionally biased region" description="Low complexity" evidence="1">
    <location>
        <begin position="73"/>
        <end position="83"/>
    </location>
</feature>
<evidence type="ECO:0000313" key="2">
    <source>
        <dbReference type="EMBL" id="KAK7054381.1"/>
    </source>
</evidence>
<reference evidence="2 3" key="1">
    <citation type="submission" date="2024-01" db="EMBL/GenBank/DDBJ databases">
        <title>A draft genome for a cacao thread blight-causing isolate of Paramarasmius palmivorus.</title>
        <authorList>
            <person name="Baruah I.K."/>
            <person name="Bukari Y."/>
            <person name="Amoako-Attah I."/>
            <person name="Meinhardt L.W."/>
            <person name="Bailey B.A."/>
            <person name="Cohen S.P."/>
        </authorList>
    </citation>
    <scope>NUCLEOTIDE SEQUENCE [LARGE SCALE GENOMIC DNA]</scope>
    <source>
        <strain evidence="2 3">GH-12</strain>
    </source>
</reference>
<sequence>MSSLIYRLGRPSITRRESTRIAVSSSTEAISPGSEDLILEDNILPVRSSLLTTSIVSPLRRAMKLSGVLEGVSSSVGSTSHHTSSPRRKQLQVHSMEQTSKPDRTAKNLNTTPHTISKHAPSELPDLEIQVYLPVMQLTEPEIPLELKVHSETTVKDLISLSVDQDPRLTGNWTLRPVQDHFVDYEHQAPDPLDRVRLLDSRAFALSLANSEDDRRIRPTHRRCYTLPSNGNALLDMPSNVPGQLQAGAKYFRVRVDLAKSAESLQIYVYAAIWECVSL</sequence>
<dbReference type="EMBL" id="JAYKXP010000009">
    <property type="protein sequence ID" value="KAK7054381.1"/>
    <property type="molecule type" value="Genomic_DNA"/>
</dbReference>
<evidence type="ECO:0000256" key="1">
    <source>
        <dbReference type="SAM" id="MobiDB-lite"/>
    </source>
</evidence>